<feature type="compositionally biased region" description="Acidic residues" evidence="5">
    <location>
        <begin position="429"/>
        <end position="440"/>
    </location>
</feature>
<evidence type="ECO:0000259" key="9">
    <source>
        <dbReference type="Pfam" id="PF25766"/>
    </source>
</evidence>
<feature type="compositionally biased region" description="Basic and acidic residues" evidence="5">
    <location>
        <begin position="39"/>
        <end position="57"/>
    </location>
</feature>
<evidence type="ECO:0000313" key="11">
    <source>
        <dbReference type="Proteomes" id="UP000265100"/>
    </source>
</evidence>
<feature type="domain" description="RPAP1/MINIYO-like TPR repeats" evidence="9">
    <location>
        <begin position="990"/>
        <end position="1211"/>
    </location>
</feature>
<reference evidence="10" key="3">
    <citation type="submission" date="2025-09" db="UniProtKB">
        <authorList>
            <consortium name="Ensembl"/>
        </authorList>
    </citation>
    <scope>IDENTIFICATION</scope>
</reference>
<comment type="subcellular location">
    <subcellularLocation>
        <location evidence="1">Nucleus</location>
    </subcellularLocation>
</comment>
<feature type="compositionally biased region" description="Basic and acidic residues" evidence="5">
    <location>
        <begin position="1"/>
        <end position="20"/>
    </location>
</feature>
<proteinExistence type="inferred from homology"/>
<dbReference type="InterPro" id="IPR013930">
    <property type="entry name" value="RPAP1_N"/>
</dbReference>
<dbReference type="SUPFAM" id="SSF48371">
    <property type="entry name" value="ARM repeat"/>
    <property type="match status" value="1"/>
</dbReference>
<dbReference type="GO" id="GO:0006366">
    <property type="term" value="P:transcription by RNA polymerase II"/>
    <property type="evidence" value="ECO:0007669"/>
    <property type="project" value="InterPro"/>
</dbReference>
<dbReference type="GeneTree" id="ENSGT00390000007594"/>
<dbReference type="InterPro" id="IPR039913">
    <property type="entry name" value="RPAP1/Rba50"/>
</dbReference>
<dbReference type="PANTHER" id="PTHR21483">
    <property type="entry name" value="RNA POLYMERASE II-ASSOCIATED PROTEIN 1"/>
    <property type="match status" value="1"/>
</dbReference>
<feature type="region of interest" description="Disordered" evidence="5">
    <location>
        <begin position="1"/>
        <end position="96"/>
    </location>
</feature>
<dbReference type="InterPro" id="IPR013929">
    <property type="entry name" value="RPAP1_C"/>
</dbReference>
<feature type="compositionally biased region" description="Basic and acidic residues" evidence="5">
    <location>
        <begin position="441"/>
        <end position="458"/>
    </location>
</feature>
<keyword evidence="6" id="KW-1133">Transmembrane helix</keyword>
<protein>
    <recommendedName>
        <fullName evidence="12">RNA polymerase II associated protein 1</fullName>
    </recommendedName>
</protein>
<sequence>MLRRPKPTDSEADLLREQEHFLTSGAPSAASVVRRPDKRRGEAGEGEGRSGENEGSQRDVVTIEDLPDQLPSLTPAPPKKSRFKASRVTFEDEDAEERLDRHDTHISAVLSRIVERDTSSTPISLPAFTGMAFPKVLHRSETSNQVKVNNIISSLNFKISYQLVSGQGLQGPDSSGETMRIHMENQAKLQAMSQSEILEEQKKLLFQLDAASKIVWRSCFWLTNCHFHLQCYAVFTTMDASVNTEEDLPVKPQKEWVHMDKLEPEKLEWLRDLPEPRRKGTKKAMQARFDFAGTLIPPTEDLPTHLGLHHHGEEPERAGYSLQELFLLSRSQVIQQRTLSLSTLANILSKACAGEYVSVLKGSVTSTLLDAGLLFLLRFALDDSVEGVMSAAVHALKALLVCAEDEECLDCTFSWFRGLSSFPLLPSAQEEEDEEDEGLDESMKETAKEKEERKSDHEVARQDAVKGLLKMKLLPRLRYILEVVRPSPRVVQDVLEILTRIARHSSSSATQVLDCPRLMETVMSEFLPTSWSPSSQSIYGLPLSSAMKLLRVLATSGRHACARLLNSLGASERLSHLLSAEPNELLLEPTESLRITTEAYRLWAVAAGYGQACKLYIDLYPALVTALQSVHRLPPASDPLQPLQLQRFLALLSLLTQVTHTAGCHQELQAGMVSSGGEECPPPPPVSWGHVTGLQTSLMGHLKGFIKNLDDPLQKDGSLTLIPVYLVYLEAYRPCTLLPGRCIGGCPLLHWFNVFFHTRSSSVVCNAQAIPLGPEITNNLPGLACMGWRNRPGLVAPSSPFPLLTGLGLLLETITGIHKGLSSKVGLTVLGVFLFCCCLLVLYIFCFVYVPLDSEIAKHASLYHQVALVVLPWLLPGSEYLVHELLSTIVFSKDFISEGHSGGPEAVELGELKLHEETQKDTSPSLQTVGALLREACVQLPSIRGCFLTHLAHLESSVIVSRDALLGHNPWIKSHLLPELTGPILPSDWPFLPLLSLYEQSGVSDGGGLAVEELPQGALQAVTHCLQWLLLLEVWREEALKVVLPVAKFARLSCVFLCSSDLFLERPVQRLTWGLFRLSTKLDSLDLNVPPPGLASFQDLYSALVSQYEAVSFGDRLFSCWVLLPLQRRYSTTMRLAVFGEHVGMLRSLGVTLEQVTMMAFTSPPEDSLPLLRLYFRSLVTGTLKRSWCPVLYVAALSHVNSFIFSQDAAAQEVETARHSMLRKIYYLTDEVLLSF</sequence>
<feature type="domain" description="RPAP1 N-terminal" evidence="8">
    <location>
        <begin position="180"/>
        <end position="209"/>
    </location>
</feature>
<name>A0AAX7VGD4_ASTCA</name>
<dbReference type="Proteomes" id="UP000265100">
    <property type="component" value="Chromosome 19"/>
</dbReference>
<dbReference type="Ensembl" id="ENSACLT00000060292.1">
    <property type="protein sequence ID" value="ENSACLP00000080739.1"/>
    <property type="gene ID" value="ENSACLG00000019107.2"/>
</dbReference>
<evidence type="ECO:0000256" key="2">
    <source>
        <dbReference type="ARBA" id="ARBA00009953"/>
    </source>
</evidence>
<comment type="similarity">
    <text evidence="2">Belongs to the RPAP1 family.</text>
</comment>
<dbReference type="Pfam" id="PF08620">
    <property type="entry name" value="RPAP1_C"/>
    <property type="match status" value="1"/>
</dbReference>
<reference evidence="10" key="2">
    <citation type="submission" date="2025-08" db="UniProtKB">
        <authorList>
            <consortium name="Ensembl"/>
        </authorList>
    </citation>
    <scope>IDENTIFICATION</scope>
</reference>
<keyword evidence="3" id="KW-0804">Transcription</keyword>
<dbReference type="Pfam" id="PF25766">
    <property type="entry name" value="TPR_RPAP1"/>
    <property type="match status" value="1"/>
</dbReference>
<keyword evidence="6" id="KW-0472">Membrane</keyword>
<evidence type="ECO:0000256" key="5">
    <source>
        <dbReference type="SAM" id="MobiDB-lite"/>
    </source>
</evidence>
<dbReference type="PANTHER" id="PTHR21483:SF18">
    <property type="entry name" value="RNA POLYMERASE II-ASSOCIATED PROTEIN 1"/>
    <property type="match status" value="1"/>
</dbReference>
<evidence type="ECO:0000259" key="8">
    <source>
        <dbReference type="Pfam" id="PF08621"/>
    </source>
</evidence>
<feature type="region of interest" description="Disordered" evidence="5">
    <location>
        <begin position="427"/>
        <end position="458"/>
    </location>
</feature>
<evidence type="ECO:0000256" key="4">
    <source>
        <dbReference type="ARBA" id="ARBA00023242"/>
    </source>
</evidence>
<evidence type="ECO:0000256" key="3">
    <source>
        <dbReference type="ARBA" id="ARBA00023163"/>
    </source>
</evidence>
<evidence type="ECO:0000259" key="7">
    <source>
        <dbReference type="Pfam" id="PF08620"/>
    </source>
</evidence>
<evidence type="ECO:0008006" key="12">
    <source>
        <dbReference type="Google" id="ProtNLM"/>
    </source>
</evidence>
<organism evidence="10 11">
    <name type="scientific">Astatotilapia calliptera</name>
    <name type="common">Eastern happy</name>
    <name type="synonym">Chromis callipterus</name>
    <dbReference type="NCBI Taxonomy" id="8154"/>
    <lineage>
        <taxon>Eukaryota</taxon>
        <taxon>Metazoa</taxon>
        <taxon>Chordata</taxon>
        <taxon>Craniata</taxon>
        <taxon>Vertebrata</taxon>
        <taxon>Euteleostomi</taxon>
        <taxon>Actinopterygii</taxon>
        <taxon>Neopterygii</taxon>
        <taxon>Teleostei</taxon>
        <taxon>Neoteleostei</taxon>
        <taxon>Acanthomorphata</taxon>
        <taxon>Ovalentaria</taxon>
        <taxon>Cichlomorphae</taxon>
        <taxon>Cichliformes</taxon>
        <taxon>Cichlidae</taxon>
        <taxon>African cichlids</taxon>
        <taxon>Pseudocrenilabrinae</taxon>
        <taxon>Haplochromini</taxon>
        <taxon>Astatotilapia</taxon>
    </lineage>
</organism>
<dbReference type="InterPro" id="IPR016024">
    <property type="entry name" value="ARM-type_fold"/>
</dbReference>
<reference evidence="10" key="1">
    <citation type="submission" date="2018-05" db="EMBL/GenBank/DDBJ databases">
        <authorList>
            <person name="Datahose"/>
        </authorList>
    </citation>
    <scope>NUCLEOTIDE SEQUENCE</scope>
</reference>
<dbReference type="InterPro" id="IPR057989">
    <property type="entry name" value="TPR_RPAP1/MINIYO-like"/>
</dbReference>
<accession>A0AAX7VGD4</accession>
<evidence type="ECO:0000256" key="1">
    <source>
        <dbReference type="ARBA" id="ARBA00004123"/>
    </source>
</evidence>
<gene>
    <name evidence="10" type="primary">RPAP1</name>
</gene>
<feature type="transmembrane region" description="Helical" evidence="6">
    <location>
        <begin position="829"/>
        <end position="850"/>
    </location>
</feature>
<evidence type="ECO:0000256" key="6">
    <source>
        <dbReference type="SAM" id="Phobius"/>
    </source>
</evidence>
<keyword evidence="6" id="KW-0812">Transmembrane</keyword>
<feature type="transmembrane region" description="Helical" evidence="6">
    <location>
        <begin position="862"/>
        <end position="882"/>
    </location>
</feature>
<feature type="domain" description="RPAP1 C-terminal" evidence="7">
    <location>
        <begin position="286"/>
        <end position="351"/>
    </location>
</feature>
<evidence type="ECO:0000313" key="10">
    <source>
        <dbReference type="Ensembl" id="ENSACLP00000080739.1"/>
    </source>
</evidence>
<keyword evidence="4" id="KW-0539">Nucleus</keyword>
<keyword evidence="11" id="KW-1185">Reference proteome</keyword>
<dbReference type="AlphaFoldDB" id="A0AAX7VGD4"/>
<dbReference type="Pfam" id="PF08621">
    <property type="entry name" value="RPAP1_N"/>
    <property type="match status" value="1"/>
</dbReference>